<dbReference type="Pfam" id="PF11626">
    <property type="entry name" value="Rap1_C"/>
    <property type="match status" value="1"/>
</dbReference>
<keyword evidence="5" id="KW-0010">Activator</keyword>
<keyword evidence="4" id="KW-0805">Transcription regulation</keyword>
<dbReference type="Pfam" id="PF09197">
    <property type="entry name" value="Rap1-DNA-bind"/>
    <property type="match status" value="1"/>
</dbReference>
<evidence type="ECO:0000313" key="12">
    <source>
        <dbReference type="EMBL" id="KAH3671614.1"/>
    </source>
</evidence>
<dbReference type="RefSeq" id="XP_046064790.1">
    <property type="nucleotide sequence ID" value="XM_046204139.1"/>
</dbReference>
<dbReference type="GeneID" id="70232285"/>
<evidence type="ECO:0000256" key="9">
    <source>
        <dbReference type="SAM" id="MobiDB-lite"/>
    </source>
</evidence>
<comment type="similarity">
    <text evidence="1 8">Belongs to the RAP1 family.</text>
</comment>
<comment type="function">
    <text evidence="8">Involved in the regulation of telomere length, clustering and has a specific role in telomere position effect (TPE).</text>
</comment>
<reference evidence="12" key="1">
    <citation type="journal article" date="2021" name="Open Biol.">
        <title>Shared evolutionary footprints suggest mitochondrial oxidative damage underlies multiple complex I losses in fungi.</title>
        <authorList>
            <person name="Schikora-Tamarit M.A."/>
            <person name="Marcet-Houben M."/>
            <person name="Nosek J."/>
            <person name="Gabaldon T."/>
        </authorList>
    </citation>
    <scope>NUCLEOTIDE SEQUENCE</scope>
    <source>
        <strain evidence="12">CBS6075</strain>
    </source>
</reference>
<evidence type="ECO:0000256" key="8">
    <source>
        <dbReference type="RuleBase" id="RU367107"/>
    </source>
</evidence>
<comment type="subunit">
    <text evidence="8">Homodimer.</text>
</comment>
<feature type="compositionally biased region" description="Low complexity" evidence="9">
    <location>
        <begin position="1"/>
        <end position="23"/>
    </location>
</feature>
<dbReference type="PANTHER" id="PTHR16466:SF6">
    <property type="entry name" value="TELOMERIC REPEAT-BINDING FACTOR 2-INTERACTING PROTEIN 1"/>
    <property type="match status" value="1"/>
</dbReference>
<dbReference type="CDD" id="cd11655">
    <property type="entry name" value="rap1_myb-like"/>
    <property type="match status" value="1"/>
</dbReference>
<dbReference type="GO" id="GO:0042162">
    <property type="term" value="F:telomeric DNA binding"/>
    <property type="evidence" value="ECO:0007669"/>
    <property type="project" value="TreeGrafter"/>
</dbReference>
<evidence type="ECO:0000256" key="1">
    <source>
        <dbReference type="ARBA" id="ARBA00010467"/>
    </source>
</evidence>
<evidence type="ECO:0000256" key="5">
    <source>
        <dbReference type="ARBA" id="ARBA00023159"/>
    </source>
</evidence>
<reference evidence="12" key="2">
    <citation type="submission" date="2021-01" db="EMBL/GenBank/DDBJ databases">
        <authorList>
            <person name="Schikora-Tamarit M.A."/>
        </authorList>
    </citation>
    <scope>NUCLEOTIDE SEQUENCE</scope>
    <source>
        <strain evidence="12">CBS6075</strain>
    </source>
</reference>
<feature type="domain" description="TRF2-interacting telomeric protein/Rap1 C-terminal" evidence="11">
    <location>
        <begin position="541"/>
        <end position="619"/>
    </location>
</feature>
<dbReference type="InterPro" id="IPR039595">
    <property type="entry name" value="TE2IP/Rap1"/>
</dbReference>
<comment type="subcellular location">
    <subcellularLocation>
        <location evidence="8">Nucleus</location>
    </subcellularLocation>
    <subcellularLocation>
        <location evidence="8">Chromosome</location>
        <location evidence="8">Telomere</location>
    </subcellularLocation>
</comment>
<dbReference type="Proteomes" id="UP000769157">
    <property type="component" value="Unassembled WGS sequence"/>
</dbReference>
<dbReference type="SUPFAM" id="SSF46689">
    <property type="entry name" value="Homeodomain-like"/>
    <property type="match status" value="2"/>
</dbReference>
<feature type="region of interest" description="Disordered" evidence="9">
    <location>
        <begin position="1"/>
        <end position="32"/>
    </location>
</feature>
<name>A0A9P8TAH4_9ASCO</name>
<dbReference type="GO" id="GO:0070187">
    <property type="term" value="C:shelterin complex"/>
    <property type="evidence" value="ECO:0007669"/>
    <property type="project" value="TreeGrafter"/>
</dbReference>
<gene>
    <name evidence="12" type="ORF">OGAPHI_000317</name>
</gene>
<evidence type="ECO:0000259" key="11">
    <source>
        <dbReference type="Pfam" id="PF11626"/>
    </source>
</evidence>
<organism evidence="12 13">
    <name type="scientific">Ogataea philodendri</name>
    <dbReference type="NCBI Taxonomy" id="1378263"/>
    <lineage>
        <taxon>Eukaryota</taxon>
        <taxon>Fungi</taxon>
        <taxon>Dikarya</taxon>
        <taxon>Ascomycota</taxon>
        <taxon>Saccharomycotina</taxon>
        <taxon>Pichiomycetes</taxon>
        <taxon>Pichiales</taxon>
        <taxon>Pichiaceae</taxon>
        <taxon>Ogataea</taxon>
    </lineage>
</organism>
<dbReference type="AlphaFoldDB" id="A0A9P8TAH4"/>
<evidence type="ECO:0000256" key="4">
    <source>
        <dbReference type="ARBA" id="ARBA00023015"/>
    </source>
</evidence>
<dbReference type="InterPro" id="IPR015280">
    <property type="entry name" value="Rap1_DNA-bd"/>
</dbReference>
<proteinExistence type="inferred from homology"/>
<feature type="domain" description="Rap1 DNA-binding" evidence="10">
    <location>
        <begin position="299"/>
        <end position="389"/>
    </location>
</feature>
<dbReference type="GO" id="GO:0010833">
    <property type="term" value="P:telomere maintenance via telomere lengthening"/>
    <property type="evidence" value="ECO:0007669"/>
    <property type="project" value="UniProtKB-UniRule"/>
</dbReference>
<evidence type="ECO:0000313" key="13">
    <source>
        <dbReference type="Proteomes" id="UP000769157"/>
    </source>
</evidence>
<dbReference type="OrthoDB" id="435460at2759"/>
<evidence type="ECO:0000256" key="6">
    <source>
        <dbReference type="ARBA" id="ARBA00023163"/>
    </source>
</evidence>
<dbReference type="GO" id="GO:0031848">
    <property type="term" value="P:protection from non-homologous end joining at telomere"/>
    <property type="evidence" value="ECO:0007669"/>
    <property type="project" value="TreeGrafter"/>
</dbReference>
<keyword evidence="2 8" id="KW-0158">Chromosome</keyword>
<keyword evidence="3 8" id="KW-0779">Telomere</keyword>
<accession>A0A9P8TAH4</accession>
<evidence type="ECO:0000256" key="2">
    <source>
        <dbReference type="ARBA" id="ARBA00022454"/>
    </source>
</evidence>
<feature type="region of interest" description="Disordered" evidence="9">
    <location>
        <begin position="425"/>
        <end position="459"/>
    </location>
</feature>
<keyword evidence="7 8" id="KW-0539">Nucleus</keyword>
<feature type="compositionally biased region" description="Basic and acidic residues" evidence="9">
    <location>
        <begin position="425"/>
        <end position="452"/>
    </location>
</feature>
<protein>
    <recommendedName>
        <fullName evidence="8">DNA-binding protein RAP1</fullName>
    </recommendedName>
</protein>
<sequence length="622" mass="69882">MATHGAESSIESASATASAAIKAEQGDKSPHTVLEDEHLINNLVEGLDKTDESTSSIKAPDSLVDPTLSHSPLGQVLLGQKFIILGTSSAASEIQNIIEELGGVVVGEDNTQGIYLAQSVSDVGLSVNVPVYSFDFVYAAQRDRVLPDLNEFKIRRPPQLPQNLDINIGDLAKVGLAKAEDDVGSTIDAAVTSLSMSPASAQKKRSMKFTKAEDEAILDLIRRNPNLRSTHSFFARIAQLPLLSGHTGNSIRFRFRKILSDKLEYVYQVDPQTNKLVLDPQTNEPIKVKDLPNLLKSQYTAEEDYELCKHILHFKENMDQYAKKRKLDGNSIPESVFTELVGKFPRHSAMSWRDRYRKFASKYGLEEYIKYYEECVAKNVSPQPMKNLSSRAKEAKEAKRIKLDEKNDLVPSLDRIEALARVSVERKETEENAAKKEDSPEPKSEKDKRAEDEAASANLFEDANEDEIKALDDDLSKFDALPPLEGENNFLFEELKKEEPEPLKNKSLINVDETCVQIEQIFATFGSTITTSFDLFKVLNEKVGLSMGWLNYWFDCSCGRLDLFMEAILNYIRNDELILNNYAGFWTSDHDKMLREKDQLPELIKLHGSDSVAKRKEALYGN</sequence>
<keyword evidence="13" id="KW-1185">Reference proteome</keyword>
<dbReference type="PANTHER" id="PTHR16466">
    <property type="entry name" value="TELOMERE REPEAT-BINDING FACTOR 2-INTERACTING PROTEIN 1"/>
    <property type="match status" value="1"/>
</dbReference>
<dbReference type="EMBL" id="JAEUBE010000055">
    <property type="protein sequence ID" value="KAH3671614.1"/>
    <property type="molecule type" value="Genomic_DNA"/>
</dbReference>
<evidence type="ECO:0000256" key="7">
    <source>
        <dbReference type="ARBA" id="ARBA00023242"/>
    </source>
</evidence>
<keyword evidence="6" id="KW-0804">Transcription</keyword>
<dbReference type="Gene3D" id="1.10.10.60">
    <property type="entry name" value="Homeodomain-like"/>
    <property type="match status" value="2"/>
</dbReference>
<comment type="caution">
    <text evidence="12">The sequence shown here is derived from an EMBL/GenBank/DDBJ whole genome shotgun (WGS) entry which is preliminary data.</text>
</comment>
<dbReference type="InterPro" id="IPR009057">
    <property type="entry name" value="Homeodomain-like_sf"/>
</dbReference>
<evidence type="ECO:0000256" key="3">
    <source>
        <dbReference type="ARBA" id="ARBA00022895"/>
    </source>
</evidence>
<evidence type="ECO:0000259" key="10">
    <source>
        <dbReference type="Pfam" id="PF09197"/>
    </source>
</evidence>
<dbReference type="InterPro" id="IPR021661">
    <property type="entry name" value="Rap1_C"/>
</dbReference>